<proteinExistence type="evidence at transcript level"/>
<evidence type="ECO:0000256" key="1">
    <source>
        <dbReference type="SAM" id="MobiDB-lite"/>
    </source>
</evidence>
<name>A0A1E1WYQ8_9ACAR</name>
<accession>A0A1E1WYQ8</accession>
<dbReference type="PANTHER" id="PTHR38338:SF1">
    <property type="entry name" value="AGAP013079-PA"/>
    <property type="match status" value="1"/>
</dbReference>
<reference evidence="2" key="1">
    <citation type="journal article" date="2017" name="Front. Cell. Infect. Microbiol.">
        <title>The Distinct Transcriptional Response of the Midgut of Amblyomma sculptum and Amblyomma aureolatum Ticks to Rickettsia rickettsii Correlates to Their Differences in Susceptibility to Infection.</title>
        <authorList>
            <person name="Martins L.A."/>
            <person name="Galletti M.F.B.M."/>
            <person name="Ribeiro J.M."/>
            <person name="Fujita A."/>
            <person name="Costa F.B."/>
            <person name="Labruna M.B."/>
            <person name="Daffre S."/>
            <person name="Fogaca A.C."/>
        </authorList>
    </citation>
    <scope>NUCLEOTIDE SEQUENCE</scope>
</reference>
<evidence type="ECO:0000313" key="2">
    <source>
        <dbReference type="EMBL" id="JAT92145.1"/>
    </source>
</evidence>
<feature type="region of interest" description="Disordered" evidence="1">
    <location>
        <begin position="91"/>
        <end position="144"/>
    </location>
</feature>
<dbReference type="PANTHER" id="PTHR38338">
    <property type="entry name" value="AGAP013079-PA"/>
    <property type="match status" value="1"/>
</dbReference>
<organism evidence="2">
    <name type="scientific">Amblyomma aureolatum</name>
    <dbReference type="NCBI Taxonomy" id="187763"/>
    <lineage>
        <taxon>Eukaryota</taxon>
        <taxon>Metazoa</taxon>
        <taxon>Ecdysozoa</taxon>
        <taxon>Arthropoda</taxon>
        <taxon>Chelicerata</taxon>
        <taxon>Arachnida</taxon>
        <taxon>Acari</taxon>
        <taxon>Parasitiformes</taxon>
        <taxon>Ixodida</taxon>
        <taxon>Ixodoidea</taxon>
        <taxon>Ixodidae</taxon>
        <taxon>Amblyomminae</taxon>
        <taxon>Amblyomma</taxon>
    </lineage>
</organism>
<feature type="compositionally biased region" description="Low complexity" evidence="1">
    <location>
        <begin position="29"/>
        <end position="41"/>
    </location>
</feature>
<feature type="region of interest" description="Disordered" evidence="1">
    <location>
        <begin position="17"/>
        <end position="46"/>
    </location>
</feature>
<feature type="compositionally biased region" description="Low complexity" evidence="1">
    <location>
        <begin position="135"/>
        <end position="144"/>
    </location>
</feature>
<sequence>MAFMMPVVRNDYDIYNRSRRNSPEHSNAGSPLGSTSLSTSPNMHGSVEDVRKMFRTHEHLDAITSHRPRSGSLSSVKKFHHLLVDTLKRAAHHSHSNLASGAPPPAASVSSSSCQKKEQVDIDDEERSAKEEQQQQDQQQQNQQ</sequence>
<protein>
    <submittedName>
        <fullName evidence="2">Uncharacterized protein</fullName>
    </submittedName>
</protein>
<dbReference type="AlphaFoldDB" id="A0A1E1WYQ8"/>
<dbReference type="EMBL" id="GFAC01007043">
    <property type="protein sequence ID" value="JAT92145.1"/>
    <property type="molecule type" value="mRNA"/>
</dbReference>